<accession>Q2SE87</accession>
<dbReference type="Proteomes" id="UP000000238">
    <property type="component" value="Chromosome"/>
</dbReference>
<evidence type="ECO:0000313" key="2">
    <source>
        <dbReference type="Proteomes" id="UP000000238"/>
    </source>
</evidence>
<dbReference type="KEGG" id="hch:HCH_04331"/>
<sequence>MSQSSSSIDVHSIIYFYQGEPVEAEDIPAGAEYTCALLNEEESTEYLVFCEGNTALRLLGPAYDGDYLARAQAIWEHASTLENGPEISPGTMITVEFPQETFSHSIPFGELEEGKMHAEYLVDIDPEKGEFRLIPNPHNAFRMEVSDRGPHPIPVKNVYFNQDKAVLGIEYPLLGFDEKDGFSGPLSFVELSESGIQAMRSLDDDGEDWDEEEQVIFPVDCQAQLEEVAHFVTPELVAFVDLEGVPIEHDQIMEHSDYRRHWFHSDQTLAMSELIAGRGIAHTEIINVPQALHQKTLHAYLRRVHASKEAISLDGLRATHYVVLYEPLSQESTPAVPLEAEQSKLHSSIYTLKGVQVVSECMVFDAEGRPIKKMSFGGPGEQRLMYEEIFKCDENGQPVDSEVIHHDLS</sequence>
<dbReference type="OrthoDB" id="9891527at2"/>
<protein>
    <submittedName>
        <fullName evidence="1">Uncharacterized protein</fullName>
    </submittedName>
</protein>
<reference evidence="1 2" key="1">
    <citation type="journal article" date="2005" name="Nucleic Acids Res.">
        <title>Genomic blueprint of Hahella chejuensis, a marine microbe producing an algicidal agent.</title>
        <authorList>
            <person name="Jeong H."/>
            <person name="Yim J.H."/>
            <person name="Lee C."/>
            <person name="Choi S.-H."/>
            <person name="Park Y.K."/>
            <person name="Yoon S.H."/>
            <person name="Hur C.-G."/>
            <person name="Kang H.-Y."/>
            <person name="Kim D."/>
            <person name="Lee H.H."/>
            <person name="Park K.H."/>
            <person name="Park S.-H."/>
            <person name="Park H.-S."/>
            <person name="Lee H.K."/>
            <person name="Oh T.K."/>
            <person name="Kim J.F."/>
        </authorList>
    </citation>
    <scope>NUCLEOTIDE SEQUENCE [LARGE SCALE GENOMIC DNA]</scope>
    <source>
        <strain evidence="1 2">KCTC 2396</strain>
    </source>
</reference>
<dbReference type="eggNOG" id="ENOG502ZWKW">
    <property type="taxonomic scope" value="Bacteria"/>
</dbReference>
<dbReference type="HOGENOM" id="CLU_672267_0_0_6"/>
<dbReference type="STRING" id="349521.HCH_04331"/>
<name>Q2SE87_HAHCH</name>
<gene>
    <name evidence="1" type="ordered locus">HCH_04331</name>
</gene>
<dbReference type="EMBL" id="CP000155">
    <property type="protein sequence ID" value="ABC31037.1"/>
    <property type="molecule type" value="Genomic_DNA"/>
</dbReference>
<keyword evidence="2" id="KW-1185">Reference proteome</keyword>
<organism evidence="1 2">
    <name type="scientific">Hahella chejuensis (strain KCTC 2396)</name>
    <dbReference type="NCBI Taxonomy" id="349521"/>
    <lineage>
        <taxon>Bacteria</taxon>
        <taxon>Pseudomonadati</taxon>
        <taxon>Pseudomonadota</taxon>
        <taxon>Gammaproteobacteria</taxon>
        <taxon>Oceanospirillales</taxon>
        <taxon>Hahellaceae</taxon>
        <taxon>Hahella</taxon>
    </lineage>
</organism>
<proteinExistence type="predicted"/>
<dbReference type="RefSeq" id="WP_011398104.1">
    <property type="nucleotide sequence ID" value="NC_007645.1"/>
</dbReference>
<dbReference type="AlphaFoldDB" id="Q2SE87"/>
<evidence type="ECO:0000313" key="1">
    <source>
        <dbReference type="EMBL" id="ABC31037.1"/>
    </source>
</evidence>